<accession>A0ABQ3V081</accession>
<comment type="caution">
    <text evidence="1">The sequence shown here is derived from an EMBL/GenBank/DDBJ whole genome shotgun (WGS) entry which is preliminary data.</text>
</comment>
<organism evidence="1 2">
    <name type="scientific">Ktedonobacter robiniae</name>
    <dbReference type="NCBI Taxonomy" id="2778365"/>
    <lineage>
        <taxon>Bacteria</taxon>
        <taxon>Bacillati</taxon>
        <taxon>Chloroflexota</taxon>
        <taxon>Ktedonobacteria</taxon>
        <taxon>Ktedonobacterales</taxon>
        <taxon>Ktedonobacteraceae</taxon>
        <taxon>Ktedonobacter</taxon>
    </lineage>
</organism>
<sequence length="69" mass="8217">MRLDHPSHPFTEPLLEEGCCLKHMFYNYILTYFPRFFNTAETSFPFELLVFVTIVDFRGRLPKQAIQVC</sequence>
<proteinExistence type="predicted"/>
<evidence type="ECO:0000313" key="1">
    <source>
        <dbReference type="EMBL" id="GHO58323.1"/>
    </source>
</evidence>
<name>A0ABQ3V081_9CHLR</name>
<evidence type="ECO:0000313" key="2">
    <source>
        <dbReference type="Proteomes" id="UP000654345"/>
    </source>
</evidence>
<reference evidence="1 2" key="1">
    <citation type="journal article" date="2021" name="Int. J. Syst. Evol. Microbiol.">
        <title>Reticulibacter mediterranei gen. nov., sp. nov., within the new family Reticulibacteraceae fam. nov., and Ktedonospora formicarum gen. nov., sp. nov., Ktedonobacter robiniae sp. nov., Dictyobacter formicarum sp. nov. and Dictyobacter arantiisoli sp. nov., belonging to the class Ktedonobacteria.</title>
        <authorList>
            <person name="Yabe S."/>
            <person name="Zheng Y."/>
            <person name="Wang C.M."/>
            <person name="Sakai Y."/>
            <person name="Abe K."/>
            <person name="Yokota A."/>
            <person name="Donadio S."/>
            <person name="Cavaletti L."/>
            <person name="Monciardini P."/>
        </authorList>
    </citation>
    <scope>NUCLEOTIDE SEQUENCE [LARGE SCALE GENOMIC DNA]</scope>
    <source>
        <strain evidence="1 2">SOSP1-30</strain>
    </source>
</reference>
<protein>
    <submittedName>
        <fullName evidence="1">Uncharacterized protein</fullName>
    </submittedName>
</protein>
<gene>
    <name evidence="1" type="ORF">KSB_67980</name>
</gene>
<dbReference type="Proteomes" id="UP000654345">
    <property type="component" value="Unassembled WGS sequence"/>
</dbReference>
<keyword evidence="2" id="KW-1185">Reference proteome</keyword>
<dbReference type="EMBL" id="BNJG01000003">
    <property type="protein sequence ID" value="GHO58323.1"/>
    <property type="molecule type" value="Genomic_DNA"/>
</dbReference>